<dbReference type="FunFam" id="3.20.20.70:FF:000044">
    <property type="entry name" value="Deoxyribose-phosphate aldolase"/>
    <property type="match status" value="1"/>
</dbReference>
<dbReference type="GO" id="GO:0004139">
    <property type="term" value="F:deoxyribose-phosphate aldolase activity"/>
    <property type="evidence" value="ECO:0007669"/>
    <property type="project" value="UniProtKB-UniRule"/>
</dbReference>
<name>A0A518EYG3_9BACT</name>
<comment type="similarity">
    <text evidence="1 7">Belongs to the DeoC/FbaB aldolase family. DeoC type 1 subfamily.</text>
</comment>
<reference evidence="8 9" key="1">
    <citation type="submission" date="2019-02" db="EMBL/GenBank/DDBJ databases">
        <title>Deep-cultivation of Planctomycetes and their phenomic and genomic characterization uncovers novel biology.</title>
        <authorList>
            <person name="Wiegand S."/>
            <person name="Jogler M."/>
            <person name="Boedeker C."/>
            <person name="Pinto D."/>
            <person name="Vollmers J."/>
            <person name="Rivas-Marin E."/>
            <person name="Kohn T."/>
            <person name="Peeters S.H."/>
            <person name="Heuer A."/>
            <person name="Rast P."/>
            <person name="Oberbeckmann S."/>
            <person name="Bunk B."/>
            <person name="Jeske O."/>
            <person name="Meyerdierks A."/>
            <person name="Storesund J.E."/>
            <person name="Kallscheuer N."/>
            <person name="Luecker S."/>
            <person name="Lage O.M."/>
            <person name="Pohl T."/>
            <person name="Merkel B.J."/>
            <person name="Hornburger P."/>
            <person name="Mueller R.-W."/>
            <person name="Bruemmer F."/>
            <person name="Labrenz M."/>
            <person name="Spormann A.M."/>
            <person name="Op den Camp H."/>
            <person name="Overmann J."/>
            <person name="Amann R."/>
            <person name="Jetten M.S.M."/>
            <person name="Mascher T."/>
            <person name="Medema M.H."/>
            <person name="Devos D.P."/>
            <person name="Kaster A.-K."/>
            <person name="Ovreas L."/>
            <person name="Rohde M."/>
            <person name="Galperin M.Y."/>
            <person name="Jogler C."/>
        </authorList>
    </citation>
    <scope>NUCLEOTIDE SEQUENCE [LARGE SCALE GENOMIC DNA]</scope>
    <source>
        <strain evidence="8 9">Poly30</strain>
    </source>
</reference>
<dbReference type="PANTHER" id="PTHR10889">
    <property type="entry name" value="DEOXYRIBOSE-PHOSPHATE ALDOLASE"/>
    <property type="match status" value="1"/>
</dbReference>
<dbReference type="GO" id="GO:0005737">
    <property type="term" value="C:cytoplasm"/>
    <property type="evidence" value="ECO:0007669"/>
    <property type="project" value="UniProtKB-SubCell"/>
</dbReference>
<dbReference type="Proteomes" id="UP000320390">
    <property type="component" value="Chromosome"/>
</dbReference>
<comment type="function">
    <text evidence="6 7">Catalyzes a reversible aldol reaction between acetaldehyde and D-glyceraldehyde 3-phosphate to generate 2-deoxy-D-ribose 5-phosphate.</text>
</comment>
<comment type="pathway">
    <text evidence="7">Carbohydrate degradation; 2-deoxy-D-ribose 1-phosphate degradation; D-glyceraldehyde 3-phosphate and acetaldehyde from 2-deoxy-alpha-D-ribose 1-phosphate: step 2/2.</text>
</comment>
<dbReference type="InterPro" id="IPR002915">
    <property type="entry name" value="DeoC/FbaB/LacD_aldolase"/>
</dbReference>
<organism evidence="8 9">
    <name type="scientific">Saltatorellus ferox</name>
    <dbReference type="NCBI Taxonomy" id="2528018"/>
    <lineage>
        <taxon>Bacteria</taxon>
        <taxon>Pseudomonadati</taxon>
        <taxon>Planctomycetota</taxon>
        <taxon>Planctomycetia</taxon>
        <taxon>Planctomycetia incertae sedis</taxon>
        <taxon>Saltatorellus</taxon>
    </lineage>
</organism>
<keyword evidence="4 7" id="KW-0704">Schiff base</keyword>
<gene>
    <name evidence="8" type="primary">deoC1</name>
    <name evidence="7" type="synonym">deoC</name>
    <name evidence="8" type="ORF">Poly30_46860</name>
</gene>
<keyword evidence="2 7" id="KW-0963">Cytoplasm</keyword>
<evidence type="ECO:0000313" key="8">
    <source>
        <dbReference type="EMBL" id="QDV09129.1"/>
    </source>
</evidence>
<dbReference type="GO" id="GO:0009264">
    <property type="term" value="P:deoxyribonucleotide catabolic process"/>
    <property type="evidence" value="ECO:0007669"/>
    <property type="project" value="UniProtKB-UniRule"/>
</dbReference>
<keyword evidence="3 7" id="KW-0456">Lyase</keyword>
<feature type="active site" description="Proton donor/acceptor" evidence="7">
    <location>
        <position position="256"/>
    </location>
</feature>
<dbReference type="GO" id="GO:0016052">
    <property type="term" value="P:carbohydrate catabolic process"/>
    <property type="evidence" value="ECO:0007669"/>
    <property type="project" value="TreeGrafter"/>
</dbReference>
<dbReference type="HAMAP" id="MF_00114">
    <property type="entry name" value="DeoC_type1"/>
    <property type="match status" value="1"/>
</dbReference>
<dbReference type="PANTHER" id="PTHR10889:SF1">
    <property type="entry name" value="DEOXYRIBOSE-PHOSPHATE ALDOLASE"/>
    <property type="match status" value="1"/>
</dbReference>
<dbReference type="UniPathway" id="UPA00002">
    <property type="reaction ID" value="UER00468"/>
</dbReference>
<evidence type="ECO:0000313" key="9">
    <source>
        <dbReference type="Proteomes" id="UP000320390"/>
    </source>
</evidence>
<dbReference type="InterPro" id="IPR013785">
    <property type="entry name" value="Aldolase_TIM"/>
</dbReference>
<comment type="subcellular location">
    <subcellularLocation>
        <location evidence="7">Cytoplasm</location>
    </subcellularLocation>
</comment>
<dbReference type="SMART" id="SM01133">
    <property type="entry name" value="DeoC"/>
    <property type="match status" value="1"/>
</dbReference>
<keyword evidence="9" id="KW-1185">Reference proteome</keyword>
<dbReference type="NCBIfam" id="TIGR00126">
    <property type="entry name" value="deoC"/>
    <property type="match status" value="1"/>
</dbReference>
<evidence type="ECO:0000256" key="7">
    <source>
        <dbReference type="HAMAP-Rule" id="MF_00114"/>
    </source>
</evidence>
<dbReference type="InterPro" id="IPR011343">
    <property type="entry name" value="DeoC"/>
</dbReference>
<evidence type="ECO:0000256" key="3">
    <source>
        <dbReference type="ARBA" id="ARBA00023239"/>
    </source>
</evidence>
<dbReference type="CDD" id="cd00959">
    <property type="entry name" value="DeoC"/>
    <property type="match status" value="1"/>
</dbReference>
<evidence type="ECO:0000256" key="6">
    <source>
        <dbReference type="ARBA" id="ARBA00056337"/>
    </source>
</evidence>
<accession>A0A518EYG3</accession>
<dbReference type="AlphaFoldDB" id="A0A518EYG3"/>
<sequence>MHSQGASGLAADQLENILTEVGARLLAGERIHGGTRSFSLDIELGGAAWRGAVVAGACRLGVCSPEGCPDPARLGDMASHIDHTLLKPDATAADIDQLCAEAMEHRFASVCINSTWVKRCAEILMGSGVLVCTVVGFPLGASLTEVKSYEARRAIEDGACEVDMVLNVGAMKSGMTNLVHADIAAVASTCHGLGARLKVILETCLLTKDEIVRASEIAKAAGADFVKTSTGFSTGGATLEDVALMRRAVGPVLGVKASGGVRTTEDANAMLNAGATRIGASASIAIVGAARSGASGGY</sequence>
<dbReference type="Pfam" id="PF01791">
    <property type="entry name" value="DeoC"/>
    <property type="match status" value="1"/>
</dbReference>
<feature type="active site" description="Proton donor/acceptor" evidence="7">
    <location>
        <position position="163"/>
    </location>
</feature>
<comment type="catalytic activity">
    <reaction evidence="5 7">
        <text>2-deoxy-D-ribose 5-phosphate = D-glyceraldehyde 3-phosphate + acetaldehyde</text>
        <dbReference type="Rhea" id="RHEA:12821"/>
        <dbReference type="ChEBI" id="CHEBI:15343"/>
        <dbReference type="ChEBI" id="CHEBI:59776"/>
        <dbReference type="ChEBI" id="CHEBI:62877"/>
        <dbReference type="EC" id="4.1.2.4"/>
    </reaction>
</comment>
<dbReference type="Gene3D" id="3.20.20.70">
    <property type="entry name" value="Aldolase class I"/>
    <property type="match status" value="1"/>
</dbReference>
<evidence type="ECO:0000256" key="1">
    <source>
        <dbReference type="ARBA" id="ARBA00010936"/>
    </source>
</evidence>
<dbReference type="SUPFAM" id="SSF51569">
    <property type="entry name" value="Aldolase"/>
    <property type="match status" value="1"/>
</dbReference>
<evidence type="ECO:0000256" key="5">
    <source>
        <dbReference type="ARBA" id="ARBA00048791"/>
    </source>
</evidence>
<evidence type="ECO:0000256" key="4">
    <source>
        <dbReference type="ARBA" id="ARBA00023270"/>
    </source>
</evidence>
<dbReference type="EMBL" id="CP036434">
    <property type="protein sequence ID" value="QDV09129.1"/>
    <property type="molecule type" value="Genomic_DNA"/>
</dbReference>
<proteinExistence type="inferred from homology"/>
<dbReference type="GO" id="GO:0006018">
    <property type="term" value="P:2-deoxyribose 1-phosphate catabolic process"/>
    <property type="evidence" value="ECO:0007669"/>
    <property type="project" value="UniProtKB-UniRule"/>
</dbReference>
<feature type="active site" description="Schiff-base intermediate with acetaldehyde" evidence="7">
    <location>
        <position position="227"/>
    </location>
</feature>
<dbReference type="InterPro" id="IPR028581">
    <property type="entry name" value="DeoC_typeI"/>
</dbReference>
<evidence type="ECO:0000256" key="2">
    <source>
        <dbReference type="ARBA" id="ARBA00022490"/>
    </source>
</evidence>
<dbReference type="EC" id="4.1.2.4" evidence="7"/>
<protein>
    <recommendedName>
        <fullName evidence="7">Deoxyribose-phosphate aldolase</fullName>
        <shortName evidence="7">DERA</shortName>
        <ecNumber evidence="7">4.1.2.4</ecNumber>
    </recommendedName>
    <alternativeName>
        <fullName evidence="7">2-deoxy-D-ribose 5-phosphate aldolase</fullName>
    </alternativeName>
    <alternativeName>
        <fullName evidence="7">Phosphodeoxyriboaldolase</fullName>
        <shortName evidence="7">Deoxyriboaldolase</shortName>
    </alternativeName>
</protein>